<dbReference type="GO" id="GO:0032525">
    <property type="term" value="P:somite rostral/caudal axis specification"/>
    <property type="evidence" value="ECO:0007669"/>
    <property type="project" value="TreeGrafter"/>
</dbReference>
<dbReference type="GO" id="GO:0003007">
    <property type="term" value="P:heart morphogenesis"/>
    <property type="evidence" value="ECO:0007669"/>
    <property type="project" value="TreeGrafter"/>
</dbReference>
<dbReference type="Proteomes" id="UP001221898">
    <property type="component" value="Unassembled WGS sequence"/>
</dbReference>
<dbReference type="PANTHER" id="PTHR20937:SF6">
    <property type="entry name" value="MESODERM POSTERIOR PROTEIN 1"/>
    <property type="match status" value="1"/>
</dbReference>
<evidence type="ECO:0000259" key="9">
    <source>
        <dbReference type="PROSITE" id="PS50888"/>
    </source>
</evidence>
<feature type="compositionally biased region" description="Basic residues" evidence="8">
    <location>
        <begin position="95"/>
        <end position="109"/>
    </location>
</feature>
<organism evidence="10 11">
    <name type="scientific">Aldrovandia affinis</name>
    <dbReference type="NCBI Taxonomy" id="143900"/>
    <lineage>
        <taxon>Eukaryota</taxon>
        <taxon>Metazoa</taxon>
        <taxon>Chordata</taxon>
        <taxon>Craniata</taxon>
        <taxon>Vertebrata</taxon>
        <taxon>Euteleostomi</taxon>
        <taxon>Actinopterygii</taxon>
        <taxon>Neopterygii</taxon>
        <taxon>Teleostei</taxon>
        <taxon>Notacanthiformes</taxon>
        <taxon>Halosauridae</taxon>
        <taxon>Aldrovandia</taxon>
    </lineage>
</organism>
<keyword evidence="4" id="KW-0805">Transcription regulation</keyword>
<dbReference type="InterPro" id="IPR040259">
    <property type="entry name" value="Mesogenin/MesP"/>
</dbReference>
<dbReference type="AlphaFoldDB" id="A0AAD7TC23"/>
<gene>
    <name evidence="10" type="ORF">AAFF_G00286530</name>
</gene>
<sequence length="229" mass="24750">MDSTLSLLLQEDQPQWGSEALLEQVFPSSDPGYYSNCPGLDPGYHSACGTLSPASSVDSGCFSPPPLLWGSVDCSALLGPIAQATEAAPLLRAQPGRRSRSKNPGKKRHSASEREKLRMRDLAKALHHLRTYLPPSVAPAGQTLTKIDTLRLAIRYIADMSAQLGSSEEDQSKGRLADASLPLPGSPDNFQSSFHPATDSMMAESFPSLQPNFHHPGDQFTPQMSYQVC</sequence>
<keyword evidence="11" id="KW-1185">Reference proteome</keyword>
<reference evidence="10" key="1">
    <citation type="journal article" date="2023" name="Science">
        <title>Genome structures resolve the early diversification of teleost fishes.</title>
        <authorList>
            <person name="Parey E."/>
            <person name="Louis A."/>
            <person name="Montfort J."/>
            <person name="Bouchez O."/>
            <person name="Roques C."/>
            <person name="Iampietro C."/>
            <person name="Lluch J."/>
            <person name="Castinel A."/>
            <person name="Donnadieu C."/>
            <person name="Desvignes T."/>
            <person name="Floi Bucao C."/>
            <person name="Jouanno E."/>
            <person name="Wen M."/>
            <person name="Mejri S."/>
            <person name="Dirks R."/>
            <person name="Jansen H."/>
            <person name="Henkel C."/>
            <person name="Chen W.J."/>
            <person name="Zahm M."/>
            <person name="Cabau C."/>
            <person name="Klopp C."/>
            <person name="Thompson A.W."/>
            <person name="Robinson-Rechavi M."/>
            <person name="Braasch I."/>
            <person name="Lecointre G."/>
            <person name="Bobe J."/>
            <person name="Postlethwait J.H."/>
            <person name="Berthelot C."/>
            <person name="Roest Crollius H."/>
            <person name="Guiguen Y."/>
        </authorList>
    </citation>
    <scope>NUCLEOTIDE SEQUENCE</scope>
    <source>
        <strain evidence="10">NC1722</strain>
    </source>
</reference>
<evidence type="ECO:0000313" key="10">
    <source>
        <dbReference type="EMBL" id="KAJ8417426.1"/>
    </source>
</evidence>
<protein>
    <recommendedName>
        <fullName evidence="9">BHLH domain-containing protein</fullName>
    </recommendedName>
</protein>
<comment type="caution">
    <text evidence="10">The sequence shown here is derived from an EMBL/GenBank/DDBJ whole genome shotgun (WGS) entry which is preliminary data.</text>
</comment>
<evidence type="ECO:0000256" key="6">
    <source>
        <dbReference type="ARBA" id="ARBA00023163"/>
    </source>
</evidence>
<evidence type="ECO:0000313" key="11">
    <source>
        <dbReference type="Proteomes" id="UP001221898"/>
    </source>
</evidence>
<proteinExistence type="predicted"/>
<feature type="region of interest" description="Disordered" evidence="8">
    <location>
        <begin position="164"/>
        <end position="186"/>
    </location>
</feature>
<dbReference type="Gene3D" id="4.10.280.10">
    <property type="entry name" value="Helix-loop-helix DNA-binding domain"/>
    <property type="match status" value="1"/>
</dbReference>
<evidence type="ECO:0000256" key="4">
    <source>
        <dbReference type="ARBA" id="ARBA00023015"/>
    </source>
</evidence>
<dbReference type="PANTHER" id="PTHR20937">
    <property type="entry name" value="IP14615P"/>
    <property type="match status" value="1"/>
</dbReference>
<dbReference type="SMART" id="SM00353">
    <property type="entry name" value="HLH"/>
    <property type="match status" value="1"/>
</dbReference>
<dbReference type="InterPro" id="IPR011598">
    <property type="entry name" value="bHLH_dom"/>
</dbReference>
<keyword evidence="6" id="KW-0804">Transcription</keyword>
<evidence type="ECO:0000256" key="1">
    <source>
        <dbReference type="ARBA" id="ARBA00004123"/>
    </source>
</evidence>
<dbReference type="EMBL" id="JAINUG010000004">
    <property type="protein sequence ID" value="KAJ8417426.1"/>
    <property type="molecule type" value="Genomic_DNA"/>
</dbReference>
<dbReference type="GO" id="GO:0007219">
    <property type="term" value="P:Notch signaling pathway"/>
    <property type="evidence" value="ECO:0007669"/>
    <property type="project" value="UniProtKB-KW"/>
</dbReference>
<dbReference type="PROSITE" id="PS50888">
    <property type="entry name" value="BHLH"/>
    <property type="match status" value="1"/>
</dbReference>
<dbReference type="GO" id="GO:0005634">
    <property type="term" value="C:nucleus"/>
    <property type="evidence" value="ECO:0007669"/>
    <property type="project" value="UniProtKB-SubCell"/>
</dbReference>
<dbReference type="GO" id="GO:0046983">
    <property type="term" value="F:protein dimerization activity"/>
    <property type="evidence" value="ECO:0007669"/>
    <property type="project" value="InterPro"/>
</dbReference>
<dbReference type="Pfam" id="PF00010">
    <property type="entry name" value="HLH"/>
    <property type="match status" value="1"/>
</dbReference>
<dbReference type="GO" id="GO:0000981">
    <property type="term" value="F:DNA-binding transcription factor activity, RNA polymerase II-specific"/>
    <property type="evidence" value="ECO:0007669"/>
    <property type="project" value="TreeGrafter"/>
</dbReference>
<keyword evidence="7" id="KW-0539">Nucleus</keyword>
<feature type="domain" description="BHLH" evidence="9">
    <location>
        <begin position="106"/>
        <end position="160"/>
    </location>
</feature>
<keyword evidence="2" id="KW-0217">Developmental protein</keyword>
<dbReference type="FunFam" id="4.10.280.10:FF:000047">
    <property type="entry name" value="mesoderm posterior protein 1"/>
    <property type="match status" value="1"/>
</dbReference>
<dbReference type="GO" id="GO:0000978">
    <property type="term" value="F:RNA polymerase II cis-regulatory region sequence-specific DNA binding"/>
    <property type="evidence" value="ECO:0007669"/>
    <property type="project" value="TreeGrafter"/>
</dbReference>
<name>A0AAD7TC23_9TELE</name>
<evidence type="ECO:0000256" key="8">
    <source>
        <dbReference type="SAM" id="MobiDB-lite"/>
    </source>
</evidence>
<keyword evidence="5" id="KW-0238">DNA-binding</keyword>
<comment type="subcellular location">
    <subcellularLocation>
        <location evidence="1">Nucleus</location>
    </subcellularLocation>
</comment>
<dbReference type="InterPro" id="IPR036638">
    <property type="entry name" value="HLH_DNA-bd_sf"/>
</dbReference>
<dbReference type="GO" id="GO:0001707">
    <property type="term" value="P:mesoderm formation"/>
    <property type="evidence" value="ECO:0007669"/>
    <property type="project" value="TreeGrafter"/>
</dbReference>
<dbReference type="SUPFAM" id="SSF47459">
    <property type="entry name" value="HLH, helix-loop-helix DNA-binding domain"/>
    <property type="match status" value="1"/>
</dbReference>
<evidence type="ECO:0000256" key="7">
    <source>
        <dbReference type="ARBA" id="ARBA00023242"/>
    </source>
</evidence>
<accession>A0AAD7TC23</accession>
<evidence type="ECO:0000256" key="2">
    <source>
        <dbReference type="ARBA" id="ARBA00022473"/>
    </source>
</evidence>
<evidence type="ECO:0000256" key="5">
    <source>
        <dbReference type="ARBA" id="ARBA00023125"/>
    </source>
</evidence>
<keyword evidence="3" id="KW-0914">Notch signaling pathway</keyword>
<feature type="region of interest" description="Disordered" evidence="8">
    <location>
        <begin position="88"/>
        <end position="116"/>
    </location>
</feature>
<evidence type="ECO:0000256" key="3">
    <source>
        <dbReference type="ARBA" id="ARBA00022976"/>
    </source>
</evidence>